<keyword evidence="2" id="KW-1185">Reference proteome</keyword>
<gene>
    <name evidence="1" type="ORF">COO91_06275</name>
</gene>
<name>A0A2K8SXU1_9NOSO</name>
<sequence length="41" mass="4924">MRLAIIASCNRSEVHPEQKFLKRRLQADFGSWYTQAEIKDW</sequence>
<evidence type="ECO:0000313" key="2">
    <source>
        <dbReference type="Proteomes" id="UP000232003"/>
    </source>
</evidence>
<proteinExistence type="predicted"/>
<evidence type="ECO:0000313" key="1">
    <source>
        <dbReference type="EMBL" id="AUB40266.1"/>
    </source>
</evidence>
<dbReference type="Proteomes" id="UP000232003">
    <property type="component" value="Chromosome"/>
</dbReference>
<accession>A0A2K8SXU1</accession>
<dbReference type="AlphaFoldDB" id="A0A2K8SXU1"/>
<reference evidence="1 2" key="1">
    <citation type="submission" date="2017-11" db="EMBL/GenBank/DDBJ databases">
        <title>Complete genome of a free-living desiccation-tolerant cyanobacterium and its photosynthetic adaptation to extreme terrestrial habitat.</title>
        <authorList>
            <person name="Shang J."/>
        </authorList>
    </citation>
    <scope>NUCLEOTIDE SEQUENCE [LARGE SCALE GENOMIC DNA]</scope>
    <source>
        <strain evidence="1 2">CCNUN1</strain>
    </source>
</reference>
<dbReference type="KEGG" id="nfl:COO91_06275"/>
<protein>
    <submittedName>
        <fullName evidence="1">Uncharacterized protein</fullName>
    </submittedName>
</protein>
<dbReference type="EMBL" id="CP024785">
    <property type="protein sequence ID" value="AUB40266.1"/>
    <property type="molecule type" value="Genomic_DNA"/>
</dbReference>
<organism evidence="1 2">
    <name type="scientific">Nostoc flagelliforme CCNUN1</name>
    <dbReference type="NCBI Taxonomy" id="2038116"/>
    <lineage>
        <taxon>Bacteria</taxon>
        <taxon>Bacillati</taxon>
        <taxon>Cyanobacteriota</taxon>
        <taxon>Cyanophyceae</taxon>
        <taxon>Nostocales</taxon>
        <taxon>Nostocaceae</taxon>
        <taxon>Nostoc</taxon>
    </lineage>
</organism>